<gene>
    <name evidence="1" type="ORF">HYH02_004030</name>
</gene>
<protein>
    <submittedName>
        <fullName evidence="1">Uncharacterized protein</fullName>
    </submittedName>
</protein>
<evidence type="ECO:0000313" key="1">
    <source>
        <dbReference type="EMBL" id="KAG2451431.1"/>
    </source>
</evidence>
<dbReference type="PANTHER" id="PTHR33129:SF1">
    <property type="entry name" value="ATP-BINDING PROTEIN"/>
    <property type="match status" value="1"/>
</dbReference>
<dbReference type="AlphaFoldDB" id="A0A836B937"/>
<sequence length="196" mass="21586">MARALQEDCKGLAALVAHTEGAFSGHAFEALMHHLLPQGGDFTVMPIAATSLGIGNEELLNLPPSCKETFKDAADIRADTFKAGVYFRPLLSNFPSVDSMLRVGDTVHLFQMTVSSRRTGVSVKNLTNLYEQLGLRDQQLDLRFYYVAPDTSIKDFKVPAPARSCGTRFYVLKGGMKSRRPQQAAQPLQQLQALQL</sequence>
<dbReference type="EMBL" id="JAEHOD010000008">
    <property type="protein sequence ID" value="KAG2451431.1"/>
    <property type="molecule type" value="Genomic_DNA"/>
</dbReference>
<reference evidence="1" key="1">
    <citation type="journal article" date="2020" name="bioRxiv">
        <title>Comparative genomics of Chlamydomonas.</title>
        <authorList>
            <person name="Craig R.J."/>
            <person name="Hasan A.R."/>
            <person name="Ness R.W."/>
            <person name="Keightley P.D."/>
        </authorList>
    </citation>
    <scope>NUCLEOTIDE SEQUENCE</scope>
    <source>
        <strain evidence="1">CCAP 11/173</strain>
    </source>
</reference>
<dbReference type="PANTHER" id="PTHR33129">
    <property type="entry name" value="PROTEIN KINASE DOMAIN-CONTAINING PROTEIN-RELATED"/>
    <property type="match status" value="1"/>
</dbReference>
<organism evidence="1 2">
    <name type="scientific">Chlamydomonas schloesseri</name>
    <dbReference type="NCBI Taxonomy" id="2026947"/>
    <lineage>
        <taxon>Eukaryota</taxon>
        <taxon>Viridiplantae</taxon>
        <taxon>Chlorophyta</taxon>
        <taxon>core chlorophytes</taxon>
        <taxon>Chlorophyceae</taxon>
        <taxon>CS clade</taxon>
        <taxon>Chlamydomonadales</taxon>
        <taxon>Chlamydomonadaceae</taxon>
        <taxon>Chlamydomonas</taxon>
    </lineage>
</organism>
<proteinExistence type="predicted"/>
<keyword evidence="2" id="KW-1185">Reference proteome</keyword>
<comment type="caution">
    <text evidence="1">The sequence shown here is derived from an EMBL/GenBank/DDBJ whole genome shotgun (WGS) entry which is preliminary data.</text>
</comment>
<accession>A0A836B937</accession>
<dbReference type="Proteomes" id="UP000613740">
    <property type="component" value="Unassembled WGS sequence"/>
</dbReference>
<evidence type="ECO:0000313" key="2">
    <source>
        <dbReference type="Proteomes" id="UP000613740"/>
    </source>
</evidence>
<dbReference type="InterPro" id="IPR052980">
    <property type="entry name" value="Crinkler_effector"/>
</dbReference>
<name>A0A836B937_9CHLO</name>